<sequence length="149" mass="17166">MVGVHLLELISKAANFVSSTSTSWKLMNMNVIMIITIIFLAIRFAANSFRLKSYWLPVFTFRQETAAKCPYYCYCTVCLDGISDGQKFRRLPECKHCFHVECIDAWFQSRSTCPLCRIEVAIVIARQRRNHQDGLGFLSFFSFHSAETC</sequence>
<organism evidence="1 2">
    <name type="scientific">Citrus sinensis</name>
    <name type="common">Sweet orange</name>
    <name type="synonym">Citrus aurantium var. sinensis</name>
    <dbReference type="NCBI Taxonomy" id="2711"/>
    <lineage>
        <taxon>Eukaryota</taxon>
        <taxon>Viridiplantae</taxon>
        <taxon>Streptophyta</taxon>
        <taxon>Embryophyta</taxon>
        <taxon>Tracheophyta</taxon>
        <taxon>Spermatophyta</taxon>
        <taxon>Magnoliopsida</taxon>
        <taxon>eudicotyledons</taxon>
        <taxon>Gunneridae</taxon>
        <taxon>Pentapetalae</taxon>
        <taxon>rosids</taxon>
        <taxon>malvids</taxon>
        <taxon>Sapindales</taxon>
        <taxon>Rutaceae</taxon>
        <taxon>Aurantioideae</taxon>
        <taxon>Citrus</taxon>
    </lineage>
</organism>
<reference evidence="2" key="1">
    <citation type="journal article" date="2023" name="Hortic. Res.">
        <title>A chromosome-level phased genome enabling allele-level studies in sweet orange: a case study on citrus Huanglongbing tolerance.</title>
        <authorList>
            <person name="Wu B."/>
            <person name="Yu Q."/>
            <person name="Deng Z."/>
            <person name="Duan Y."/>
            <person name="Luo F."/>
            <person name="Gmitter F. Jr."/>
        </authorList>
    </citation>
    <scope>NUCLEOTIDE SEQUENCE [LARGE SCALE GENOMIC DNA]</scope>
    <source>
        <strain evidence="2">cv. Valencia</strain>
    </source>
</reference>
<evidence type="ECO:0000313" key="1">
    <source>
        <dbReference type="EMBL" id="KAH9735671.1"/>
    </source>
</evidence>
<dbReference type="EMBL" id="CM039175">
    <property type="protein sequence ID" value="KAH9735671.1"/>
    <property type="molecule type" value="Genomic_DNA"/>
</dbReference>
<name>A0ACB8JV99_CITSI</name>
<keyword evidence="2" id="KW-1185">Reference proteome</keyword>
<accession>A0ACB8JV99</accession>
<evidence type="ECO:0000313" key="2">
    <source>
        <dbReference type="Proteomes" id="UP000829398"/>
    </source>
</evidence>
<comment type="caution">
    <text evidence="1">The sequence shown here is derived from an EMBL/GenBank/DDBJ whole genome shotgun (WGS) entry which is preliminary data.</text>
</comment>
<gene>
    <name evidence="1" type="ORF">KPL71_017819</name>
</gene>
<protein>
    <submittedName>
        <fullName evidence="1">Uncharacterized protein</fullName>
    </submittedName>
</protein>
<dbReference type="Proteomes" id="UP000829398">
    <property type="component" value="Chromosome 6"/>
</dbReference>
<proteinExistence type="predicted"/>